<evidence type="ECO:0000256" key="8">
    <source>
        <dbReference type="SAM" id="Phobius"/>
    </source>
</evidence>
<evidence type="ECO:0000256" key="3">
    <source>
        <dbReference type="ARBA" id="ARBA00022692"/>
    </source>
</evidence>
<protein>
    <submittedName>
        <fullName evidence="11">FtsX-like permease family protein</fullName>
    </submittedName>
</protein>
<feature type="compositionally biased region" description="Gly residues" evidence="7">
    <location>
        <begin position="205"/>
        <end position="214"/>
    </location>
</feature>
<reference evidence="11 12" key="1">
    <citation type="submission" date="2019-05" db="EMBL/GenBank/DDBJ databases">
        <title>Draft genome sequence of Nonomuraea turkmeniaca DSM 43926.</title>
        <authorList>
            <person name="Saricaoglu S."/>
            <person name="Isik K."/>
        </authorList>
    </citation>
    <scope>NUCLEOTIDE SEQUENCE [LARGE SCALE GENOMIC DNA]</scope>
    <source>
        <strain evidence="11 12">DSM 43926</strain>
    </source>
</reference>
<dbReference type="EMBL" id="VCKY01000232">
    <property type="protein sequence ID" value="TMR09463.1"/>
    <property type="molecule type" value="Genomic_DNA"/>
</dbReference>
<keyword evidence="4 8" id="KW-1133">Transmembrane helix</keyword>
<dbReference type="Pfam" id="PF12704">
    <property type="entry name" value="MacB_PCD"/>
    <property type="match status" value="1"/>
</dbReference>
<evidence type="ECO:0000256" key="7">
    <source>
        <dbReference type="SAM" id="MobiDB-lite"/>
    </source>
</evidence>
<dbReference type="Pfam" id="PF02687">
    <property type="entry name" value="FtsX"/>
    <property type="match status" value="2"/>
</dbReference>
<dbReference type="OrthoDB" id="3291880at2"/>
<comment type="similarity">
    <text evidence="6">Belongs to the ABC-4 integral membrane protein family.</text>
</comment>
<feature type="domain" description="ABC3 transporter permease C-terminal" evidence="9">
    <location>
        <begin position="521"/>
        <end position="629"/>
    </location>
</feature>
<evidence type="ECO:0000313" key="12">
    <source>
        <dbReference type="Proteomes" id="UP000309128"/>
    </source>
</evidence>
<dbReference type="GO" id="GO:0022857">
    <property type="term" value="F:transmembrane transporter activity"/>
    <property type="evidence" value="ECO:0007669"/>
    <property type="project" value="TreeGrafter"/>
</dbReference>
<feature type="region of interest" description="Disordered" evidence="7">
    <location>
        <begin position="196"/>
        <end position="235"/>
    </location>
</feature>
<keyword evidence="3 8" id="KW-0812">Transmembrane</keyword>
<keyword evidence="5 8" id="KW-0472">Membrane</keyword>
<evidence type="ECO:0000256" key="1">
    <source>
        <dbReference type="ARBA" id="ARBA00004651"/>
    </source>
</evidence>
<sequence>MGRILLICRLAVRDLRRRPAEAALLLVAMTSATATLTLALALQGVTGQPYQSTREATAGTDVVASVAAPPSGGQPADLAALKALARAPGVAGHSGPFPYTQAPLEVNGITASAWAQGRDTAAATVDQPKLTEGSWVRDGGVVVEAAFAQALGVGAGDRITLDGRSFEVAGVAVTASVPPYPKVCFAPCRFGAASEAAENTSQPGPEGGPEGGPESGPESGPEGGPESGPPPGARERVALGPGGLIWLTEADVRGLVPTARSLAYVMNMKMADPAAAPAFVSARWSREFATPALASWQDILYGHARVAEWKQTTMMLASWLLGLLALASIAVLVGGRMADQLHRVGLLKAVGGTPGLVAAVLLAEHLAVALLATVTGLVAGRLAAPLLTDPGAGLLGRADAVPLTLNAIALVTAAALGIAAVATFVPAIRAARTSTVRALADAPRPPRRTAWLIAISARLPVPLLLGLRLAARRPRRAALGLAAVAVSVTGIVAALSTEAHRYAEKAPGDDPRTALSQALSLMVILLVAQAAVNAICISWATALDATRSSALARALGATPAQVSAGLAAAQVLPALAGALLGIAGGIGLAEIFDDDPVTVPPLWQLLAVVLGCAVAVTALTALPARISARRPAGEILQTELT</sequence>
<feature type="transmembrane region" description="Helical" evidence="8">
    <location>
        <begin position="356"/>
        <end position="383"/>
    </location>
</feature>
<dbReference type="RefSeq" id="WP_138672479.1">
    <property type="nucleotide sequence ID" value="NZ_VCKY01000232.1"/>
</dbReference>
<proteinExistence type="inferred from homology"/>
<feature type="transmembrane region" description="Helical" evidence="8">
    <location>
        <begin position="314"/>
        <end position="335"/>
    </location>
</feature>
<dbReference type="InterPro" id="IPR003838">
    <property type="entry name" value="ABC3_permease_C"/>
</dbReference>
<dbReference type="InterPro" id="IPR025857">
    <property type="entry name" value="MacB_PCD"/>
</dbReference>
<dbReference type="InterPro" id="IPR050250">
    <property type="entry name" value="Macrolide_Exporter_MacB"/>
</dbReference>
<feature type="domain" description="MacB-like periplasmic core" evidence="10">
    <location>
        <begin position="33"/>
        <end position="172"/>
    </location>
</feature>
<dbReference type="AlphaFoldDB" id="A0A5S4F095"/>
<evidence type="ECO:0000256" key="6">
    <source>
        <dbReference type="ARBA" id="ARBA00038076"/>
    </source>
</evidence>
<name>A0A5S4F095_9ACTN</name>
<evidence type="ECO:0000313" key="11">
    <source>
        <dbReference type="EMBL" id="TMR09463.1"/>
    </source>
</evidence>
<feature type="transmembrane region" description="Helical" evidence="8">
    <location>
        <begin position="477"/>
        <end position="497"/>
    </location>
</feature>
<keyword evidence="2" id="KW-1003">Cell membrane</keyword>
<dbReference type="Proteomes" id="UP000309128">
    <property type="component" value="Unassembled WGS sequence"/>
</dbReference>
<feature type="transmembrane region" description="Helical" evidence="8">
    <location>
        <begin position="403"/>
        <end position="428"/>
    </location>
</feature>
<dbReference type="GO" id="GO:0005886">
    <property type="term" value="C:plasma membrane"/>
    <property type="evidence" value="ECO:0007669"/>
    <property type="project" value="UniProtKB-SubCell"/>
</dbReference>
<comment type="caution">
    <text evidence="11">The sequence shown here is derived from an EMBL/GenBank/DDBJ whole genome shotgun (WGS) entry which is preliminary data.</text>
</comment>
<feature type="transmembrane region" description="Helical" evidence="8">
    <location>
        <begin position="602"/>
        <end position="622"/>
    </location>
</feature>
<comment type="subcellular location">
    <subcellularLocation>
        <location evidence="1">Cell membrane</location>
        <topology evidence="1">Multi-pass membrane protein</topology>
    </subcellularLocation>
</comment>
<evidence type="ECO:0000256" key="4">
    <source>
        <dbReference type="ARBA" id="ARBA00022989"/>
    </source>
</evidence>
<organism evidence="11 12">
    <name type="scientific">Nonomuraea turkmeniaca</name>
    <dbReference type="NCBI Taxonomy" id="103838"/>
    <lineage>
        <taxon>Bacteria</taxon>
        <taxon>Bacillati</taxon>
        <taxon>Actinomycetota</taxon>
        <taxon>Actinomycetes</taxon>
        <taxon>Streptosporangiales</taxon>
        <taxon>Streptosporangiaceae</taxon>
        <taxon>Nonomuraea</taxon>
    </lineage>
</organism>
<evidence type="ECO:0000256" key="5">
    <source>
        <dbReference type="ARBA" id="ARBA00023136"/>
    </source>
</evidence>
<evidence type="ECO:0000259" key="9">
    <source>
        <dbReference type="Pfam" id="PF02687"/>
    </source>
</evidence>
<feature type="transmembrane region" description="Helical" evidence="8">
    <location>
        <begin position="518"/>
        <end position="540"/>
    </location>
</feature>
<dbReference type="PANTHER" id="PTHR30572:SF4">
    <property type="entry name" value="ABC TRANSPORTER PERMEASE YTRF"/>
    <property type="match status" value="1"/>
</dbReference>
<gene>
    <name evidence="11" type="ORF">ETD86_43460</name>
</gene>
<keyword evidence="12" id="KW-1185">Reference proteome</keyword>
<feature type="domain" description="ABC3 transporter permease C-terminal" evidence="9">
    <location>
        <begin position="316"/>
        <end position="434"/>
    </location>
</feature>
<dbReference type="PANTHER" id="PTHR30572">
    <property type="entry name" value="MEMBRANE COMPONENT OF TRANSPORTER-RELATED"/>
    <property type="match status" value="1"/>
</dbReference>
<accession>A0A5S4F095</accession>
<evidence type="ECO:0000256" key="2">
    <source>
        <dbReference type="ARBA" id="ARBA00022475"/>
    </source>
</evidence>
<evidence type="ECO:0000259" key="10">
    <source>
        <dbReference type="Pfam" id="PF12704"/>
    </source>
</evidence>